<accession>A0ABV5ZNJ5</accession>
<name>A0ABV5ZNJ5_9PSEU</name>
<proteinExistence type="predicted"/>
<keyword evidence="2" id="KW-1185">Reference proteome</keyword>
<protein>
    <submittedName>
        <fullName evidence="1">TFIIB-type zinc ribbon-containing protein</fullName>
    </submittedName>
</protein>
<comment type="caution">
    <text evidence="1">The sequence shown here is derived from an EMBL/GenBank/DDBJ whole genome shotgun (WGS) entry which is preliminary data.</text>
</comment>
<gene>
    <name evidence="1" type="ORF">ACFFQA_00715</name>
</gene>
<evidence type="ECO:0000313" key="1">
    <source>
        <dbReference type="EMBL" id="MFB9902447.1"/>
    </source>
</evidence>
<sequence>MSSRFRDRQVTAWEFTDEVLVHCPRCRGRAVLVPPPGTSTADSRWRRRLVCPACGHAEDLTSHVVAYPGNQGRPDLCDPFDLGLRLFLQVPCRGEVLWAFNHAHVDYLESCVAASLRERSRRPDAPNAWHRRMTMTAKLPAWVKSAKNRDEVRRALARLRAL</sequence>
<evidence type="ECO:0000313" key="2">
    <source>
        <dbReference type="Proteomes" id="UP001589693"/>
    </source>
</evidence>
<dbReference type="RefSeq" id="WP_377849534.1">
    <property type="nucleotide sequence ID" value="NZ_JBHLZU010000002.1"/>
</dbReference>
<dbReference type="EMBL" id="JBHLZU010000002">
    <property type="protein sequence ID" value="MFB9902447.1"/>
    <property type="molecule type" value="Genomic_DNA"/>
</dbReference>
<organism evidence="1 2">
    <name type="scientific">Allokutzneria oryzae</name>
    <dbReference type="NCBI Taxonomy" id="1378989"/>
    <lineage>
        <taxon>Bacteria</taxon>
        <taxon>Bacillati</taxon>
        <taxon>Actinomycetota</taxon>
        <taxon>Actinomycetes</taxon>
        <taxon>Pseudonocardiales</taxon>
        <taxon>Pseudonocardiaceae</taxon>
        <taxon>Allokutzneria</taxon>
    </lineage>
</organism>
<reference evidence="1 2" key="1">
    <citation type="submission" date="2024-09" db="EMBL/GenBank/DDBJ databases">
        <authorList>
            <person name="Sun Q."/>
            <person name="Mori K."/>
        </authorList>
    </citation>
    <scope>NUCLEOTIDE SEQUENCE [LARGE SCALE GENOMIC DNA]</scope>
    <source>
        <strain evidence="1 2">TBRC 7907</strain>
    </source>
</reference>
<dbReference type="Proteomes" id="UP001589693">
    <property type="component" value="Unassembled WGS sequence"/>
</dbReference>